<keyword evidence="1" id="KW-1133">Transmembrane helix</keyword>
<accession>A0A9P7EBX8</accession>
<proteinExistence type="predicted"/>
<dbReference type="GeneID" id="64629621"/>
<keyword evidence="3" id="KW-1185">Reference proteome</keyword>
<feature type="transmembrane region" description="Helical" evidence="1">
    <location>
        <begin position="42"/>
        <end position="64"/>
    </location>
</feature>
<evidence type="ECO:0000313" key="3">
    <source>
        <dbReference type="Proteomes" id="UP000807769"/>
    </source>
</evidence>
<dbReference type="Proteomes" id="UP000807769">
    <property type="component" value="Unassembled WGS sequence"/>
</dbReference>
<gene>
    <name evidence="2" type="ORF">BJ212DRAFT_1353749</name>
</gene>
<dbReference type="EMBL" id="JABBWG010000015">
    <property type="protein sequence ID" value="KAG1816864.1"/>
    <property type="molecule type" value="Genomic_DNA"/>
</dbReference>
<dbReference type="AlphaFoldDB" id="A0A9P7EBX8"/>
<feature type="transmembrane region" description="Helical" evidence="1">
    <location>
        <begin position="12"/>
        <end position="35"/>
    </location>
</feature>
<keyword evidence="1" id="KW-0472">Membrane</keyword>
<evidence type="ECO:0000313" key="2">
    <source>
        <dbReference type="EMBL" id="KAG1816864.1"/>
    </source>
</evidence>
<evidence type="ECO:0000256" key="1">
    <source>
        <dbReference type="SAM" id="Phobius"/>
    </source>
</evidence>
<dbReference type="RefSeq" id="XP_041193424.1">
    <property type="nucleotide sequence ID" value="XM_041335604.1"/>
</dbReference>
<organism evidence="2 3">
    <name type="scientific">Suillus subaureus</name>
    <dbReference type="NCBI Taxonomy" id="48587"/>
    <lineage>
        <taxon>Eukaryota</taxon>
        <taxon>Fungi</taxon>
        <taxon>Dikarya</taxon>
        <taxon>Basidiomycota</taxon>
        <taxon>Agaricomycotina</taxon>
        <taxon>Agaricomycetes</taxon>
        <taxon>Agaricomycetidae</taxon>
        <taxon>Boletales</taxon>
        <taxon>Suillineae</taxon>
        <taxon>Suillaceae</taxon>
        <taxon>Suillus</taxon>
    </lineage>
</organism>
<keyword evidence="1" id="KW-0812">Transmembrane</keyword>
<name>A0A9P7EBX8_9AGAM</name>
<reference evidence="2" key="1">
    <citation type="journal article" date="2020" name="New Phytol.">
        <title>Comparative genomics reveals dynamic genome evolution in host specialist ectomycorrhizal fungi.</title>
        <authorList>
            <person name="Lofgren L.A."/>
            <person name="Nguyen N.H."/>
            <person name="Vilgalys R."/>
            <person name="Ruytinx J."/>
            <person name="Liao H.L."/>
            <person name="Branco S."/>
            <person name="Kuo A."/>
            <person name="LaButti K."/>
            <person name="Lipzen A."/>
            <person name="Andreopoulos W."/>
            <person name="Pangilinan J."/>
            <person name="Riley R."/>
            <person name="Hundley H."/>
            <person name="Na H."/>
            <person name="Barry K."/>
            <person name="Grigoriev I.V."/>
            <person name="Stajich J.E."/>
            <person name="Kennedy P.G."/>
        </authorList>
    </citation>
    <scope>NUCLEOTIDE SEQUENCE</scope>
    <source>
        <strain evidence="2">MN1</strain>
    </source>
</reference>
<comment type="caution">
    <text evidence="2">The sequence shown here is derived from an EMBL/GenBank/DDBJ whole genome shotgun (WGS) entry which is preliminary data.</text>
</comment>
<sequence>MPTATASSHNQYHAGMFIFSLLCCPRLSLSLEYLLDHYSSSLATVSLSLYIIIHLPALVIHSFAKFTSFCHS</sequence>
<protein>
    <submittedName>
        <fullName evidence="2">Uncharacterized protein</fullName>
    </submittedName>
</protein>